<gene>
    <name evidence="1" type="ORF">RF55_26394</name>
</gene>
<keyword evidence="2" id="KW-1185">Reference proteome</keyword>
<comment type="caution">
    <text evidence="1">The sequence shown here is derived from an EMBL/GenBank/DDBJ whole genome shotgun (WGS) entry which is preliminary data.</text>
</comment>
<dbReference type="OrthoDB" id="342900at2759"/>
<name>A0A0J7JT75_LASNI</name>
<dbReference type="Proteomes" id="UP000036403">
    <property type="component" value="Unassembled WGS sequence"/>
</dbReference>
<evidence type="ECO:0000313" key="1">
    <source>
        <dbReference type="EMBL" id="KMQ81412.1"/>
    </source>
</evidence>
<dbReference type="EMBL" id="LBMM01035701">
    <property type="protein sequence ID" value="KMQ81412.1"/>
    <property type="molecule type" value="Genomic_DNA"/>
</dbReference>
<proteinExistence type="predicted"/>
<feature type="non-terminal residue" evidence="1">
    <location>
        <position position="125"/>
    </location>
</feature>
<protein>
    <submittedName>
        <fullName evidence="1">Heat repeat containing protein</fullName>
    </submittedName>
</protein>
<organism evidence="1 2">
    <name type="scientific">Lasius niger</name>
    <name type="common">Black garden ant</name>
    <dbReference type="NCBI Taxonomy" id="67767"/>
    <lineage>
        <taxon>Eukaryota</taxon>
        <taxon>Metazoa</taxon>
        <taxon>Ecdysozoa</taxon>
        <taxon>Arthropoda</taxon>
        <taxon>Hexapoda</taxon>
        <taxon>Insecta</taxon>
        <taxon>Pterygota</taxon>
        <taxon>Neoptera</taxon>
        <taxon>Endopterygota</taxon>
        <taxon>Hymenoptera</taxon>
        <taxon>Apocrita</taxon>
        <taxon>Aculeata</taxon>
        <taxon>Formicoidea</taxon>
        <taxon>Formicidae</taxon>
        <taxon>Formicinae</taxon>
        <taxon>Lasius</taxon>
        <taxon>Lasius</taxon>
    </lineage>
</organism>
<evidence type="ECO:0000313" key="2">
    <source>
        <dbReference type="Proteomes" id="UP000036403"/>
    </source>
</evidence>
<dbReference type="STRING" id="67767.A0A0J7JT75"/>
<sequence>MVKHMKFPIYEEDLNDILRIAISTGQNSGTGADALAALEVLKNIQVEAPEAVQPHIRSLINICTSLFSNRAALTPGDQPERMPRDYAVPAHDAEAHARCGELALEIVGGLPRMFESRYLLAHAPQ</sequence>
<reference evidence="1 2" key="1">
    <citation type="submission" date="2015-04" db="EMBL/GenBank/DDBJ databases">
        <title>Lasius niger genome sequencing.</title>
        <authorList>
            <person name="Konorov E.A."/>
            <person name="Nikitin M.A."/>
            <person name="Kirill M.V."/>
            <person name="Chang P."/>
        </authorList>
    </citation>
    <scope>NUCLEOTIDE SEQUENCE [LARGE SCALE GENOMIC DNA]</scope>
    <source>
        <tissue evidence="1">Whole</tissue>
    </source>
</reference>
<dbReference type="AlphaFoldDB" id="A0A0J7JT75"/>
<accession>A0A0J7JT75</accession>
<dbReference type="PaxDb" id="67767-A0A0J7JT75"/>